<keyword evidence="9" id="KW-1185">Reference proteome</keyword>
<keyword evidence="2" id="KW-1003">Cell membrane</keyword>
<comment type="caution">
    <text evidence="8">The sequence shown here is derived from an EMBL/GenBank/DDBJ whole genome shotgun (WGS) entry which is preliminary data.</text>
</comment>
<feature type="transmembrane region" description="Helical" evidence="6">
    <location>
        <begin position="85"/>
        <end position="104"/>
    </location>
</feature>
<evidence type="ECO:0000256" key="1">
    <source>
        <dbReference type="ARBA" id="ARBA00004651"/>
    </source>
</evidence>
<dbReference type="Proteomes" id="UP000054877">
    <property type="component" value="Unassembled WGS sequence"/>
</dbReference>
<evidence type="ECO:0000256" key="2">
    <source>
        <dbReference type="ARBA" id="ARBA00022475"/>
    </source>
</evidence>
<feature type="domain" description="EamA" evidence="7">
    <location>
        <begin position="8"/>
        <end position="155"/>
    </location>
</feature>
<feature type="transmembrane region" description="Helical" evidence="6">
    <location>
        <begin position="251"/>
        <end position="270"/>
    </location>
</feature>
<dbReference type="EMBL" id="LNYX01000030">
    <property type="protein sequence ID" value="KTD62022.1"/>
    <property type="molecule type" value="Genomic_DNA"/>
</dbReference>
<name>A0A0W0YZS8_LEGSP</name>
<dbReference type="InterPro" id="IPR000620">
    <property type="entry name" value="EamA_dom"/>
</dbReference>
<comment type="subcellular location">
    <subcellularLocation>
        <location evidence="1">Cell membrane</location>
        <topology evidence="1">Multi-pass membrane protein</topology>
    </subcellularLocation>
</comment>
<evidence type="ECO:0000259" key="7">
    <source>
        <dbReference type="Pfam" id="PF00892"/>
    </source>
</evidence>
<dbReference type="InterPro" id="IPR051258">
    <property type="entry name" value="Diverse_Substrate_Transporter"/>
</dbReference>
<feature type="transmembrane region" description="Helical" evidence="6">
    <location>
        <begin position="220"/>
        <end position="239"/>
    </location>
</feature>
<evidence type="ECO:0000313" key="9">
    <source>
        <dbReference type="Proteomes" id="UP000054877"/>
    </source>
</evidence>
<keyword evidence="4 6" id="KW-1133">Transmembrane helix</keyword>
<feature type="transmembrane region" description="Helical" evidence="6">
    <location>
        <begin position="44"/>
        <end position="65"/>
    </location>
</feature>
<organism evidence="8 9">
    <name type="scientific">Legionella spiritensis</name>
    <dbReference type="NCBI Taxonomy" id="452"/>
    <lineage>
        <taxon>Bacteria</taxon>
        <taxon>Pseudomonadati</taxon>
        <taxon>Pseudomonadota</taxon>
        <taxon>Gammaproteobacteria</taxon>
        <taxon>Legionellales</taxon>
        <taxon>Legionellaceae</taxon>
        <taxon>Legionella</taxon>
    </lineage>
</organism>
<feature type="transmembrane region" description="Helical" evidence="6">
    <location>
        <begin position="277"/>
        <end position="302"/>
    </location>
</feature>
<reference evidence="8 9" key="1">
    <citation type="submission" date="2015-11" db="EMBL/GenBank/DDBJ databases">
        <title>Genomic analysis of 38 Legionella species identifies large and diverse effector repertoires.</title>
        <authorList>
            <person name="Burstein D."/>
            <person name="Amaro F."/>
            <person name="Zusman T."/>
            <person name="Lifshitz Z."/>
            <person name="Cohen O."/>
            <person name="Gilbert J.A."/>
            <person name="Pupko T."/>
            <person name="Shuman H.A."/>
            <person name="Segal G."/>
        </authorList>
    </citation>
    <scope>NUCLEOTIDE SEQUENCE [LARGE SCALE GENOMIC DNA]</scope>
    <source>
        <strain evidence="8 9">Mt.St.Helens-9</strain>
    </source>
</reference>
<gene>
    <name evidence="8" type="ORF">Lspi_1872</name>
</gene>
<evidence type="ECO:0000256" key="6">
    <source>
        <dbReference type="SAM" id="Phobius"/>
    </source>
</evidence>
<evidence type="ECO:0000313" key="8">
    <source>
        <dbReference type="EMBL" id="KTD62022.1"/>
    </source>
</evidence>
<dbReference type="PANTHER" id="PTHR42920">
    <property type="entry name" value="OS03G0707200 PROTEIN-RELATED"/>
    <property type="match status" value="1"/>
</dbReference>
<dbReference type="SUPFAM" id="SSF103481">
    <property type="entry name" value="Multidrug resistance efflux transporter EmrE"/>
    <property type="match status" value="2"/>
</dbReference>
<feature type="transmembrane region" description="Helical" evidence="6">
    <location>
        <begin position="110"/>
        <end position="131"/>
    </location>
</feature>
<dbReference type="RefSeq" id="WP_058483794.1">
    <property type="nucleotide sequence ID" value="NZ_CAAAII010000008.1"/>
</dbReference>
<evidence type="ECO:0000256" key="5">
    <source>
        <dbReference type="ARBA" id="ARBA00023136"/>
    </source>
</evidence>
<proteinExistence type="predicted"/>
<dbReference type="STRING" id="452.Lspi_1872"/>
<sequence length="347" mass="38267">MNIPDRYKGVFFLFLSTIILSAASPVTAKLIILGKDNLENGHNPISFCNVLFAGNLIALITLALIHIKDRKQFKAVHLKRKNWVLILLSSLFAGFLTPTLYFFGLMYTNVINVVLISTMQIPMTLVSGWVFFRETPDFRVIIGAILTMAGVVAIVVFQNWLASPVTHVRLSSANTGPLYAFLASIPHAGELCVFFAVLSSTASTIIGFHAVERLPHGMFSVFRMMLGVVFFFFIASILFGWSHFADLFSGFLWKWMLFYGSVIVAFRIYLTSIGMKYATVAEVAISSSLIPVVSVFFAYLILGEVPGKAQIIGGSIILAGMFIALTGKLESYRKTRVLEKPSGFSGV</sequence>
<dbReference type="InterPro" id="IPR037185">
    <property type="entry name" value="EmrE-like"/>
</dbReference>
<dbReference type="Pfam" id="PF00892">
    <property type="entry name" value="EamA"/>
    <property type="match status" value="2"/>
</dbReference>
<feature type="transmembrane region" description="Helical" evidence="6">
    <location>
        <begin position="138"/>
        <end position="158"/>
    </location>
</feature>
<evidence type="ECO:0000256" key="3">
    <source>
        <dbReference type="ARBA" id="ARBA00022692"/>
    </source>
</evidence>
<keyword evidence="3 6" id="KW-0812">Transmembrane</keyword>
<dbReference type="PATRIC" id="fig|452.5.peg.2055"/>
<keyword evidence="5 6" id="KW-0472">Membrane</keyword>
<protein>
    <submittedName>
        <fullName evidence="8">Drug/transporter permease</fullName>
    </submittedName>
</protein>
<dbReference type="PANTHER" id="PTHR42920:SF5">
    <property type="entry name" value="EAMA DOMAIN-CONTAINING PROTEIN"/>
    <property type="match status" value="1"/>
</dbReference>
<feature type="transmembrane region" description="Helical" evidence="6">
    <location>
        <begin position="178"/>
        <end position="208"/>
    </location>
</feature>
<evidence type="ECO:0000256" key="4">
    <source>
        <dbReference type="ARBA" id="ARBA00022989"/>
    </source>
</evidence>
<feature type="domain" description="EamA" evidence="7">
    <location>
        <begin position="188"/>
        <end position="325"/>
    </location>
</feature>
<accession>A0A0W0YZS8</accession>
<feature type="transmembrane region" description="Helical" evidence="6">
    <location>
        <begin position="308"/>
        <end position="326"/>
    </location>
</feature>
<dbReference type="AlphaFoldDB" id="A0A0W0YZS8"/>
<dbReference type="GO" id="GO:0005886">
    <property type="term" value="C:plasma membrane"/>
    <property type="evidence" value="ECO:0007669"/>
    <property type="project" value="UniProtKB-SubCell"/>
</dbReference>